<dbReference type="GO" id="GO:0034599">
    <property type="term" value="P:cellular response to oxidative stress"/>
    <property type="evidence" value="ECO:0007669"/>
    <property type="project" value="TreeGrafter"/>
</dbReference>
<dbReference type="CDD" id="cd02970">
    <property type="entry name" value="PRX_like2"/>
    <property type="match status" value="1"/>
</dbReference>
<dbReference type="SUPFAM" id="SSF52833">
    <property type="entry name" value="Thioredoxin-like"/>
    <property type="match status" value="1"/>
</dbReference>
<dbReference type="Proteomes" id="UP000486602">
    <property type="component" value="Unassembled WGS sequence"/>
</dbReference>
<dbReference type="AlphaFoldDB" id="A0A7K3WL17"/>
<keyword evidence="7" id="KW-0676">Redox-active center</keyword>
<dbReference type="PROSITE" id="PS51257">
    <property type="entry name" value="PROKAR_LIPOPROTEIN"/>
    <property type="match status" value="1"/>
</dbReference>
<comment type="similarity">
    <text evidence="9">Belongs to the peroxiredoxin family. BCP/PrxQ subfamily.</text>
</comment>
<dbReference type="EC" id="1.11.1.24" evidence="2"/>
<dbReference type="PANTHER" id="PTHR42801:SF7">
    <property type="entry name" value="SLL1159 PROTEIN"/>
    <property type="match status" value="1"/>
</dbReference>
<keyword evidence="4" id="KW-0049">Antioxidant</keyword>
<evidence type="ECO:0000256" key="2">
    <source>
        <dbReference type="ARBA" id="ARBA00013017"/>
    </source>
</evidence>
<evidence type="ECO:0000313" key="14">
    <source>
        <dbReference type="Proteomes" id="UP000486602"/>
    </source>
</evidence>
<dbReference type="RefSeq" id="WP_163283044.1">
    <property type="nucleotide sequence ID" value="NZ_JAAGVY010000002.1"/>
</dbReference>
<reference evidence="13 14" key="1">
    <citation type="submission" date="2020-02" db="EMBL/GenBank/DDBJ databases">
        <title>Out from the shadows clarifying the taxonomy of the family Cryomorphaceae and related taxa by utilizing the GTDB taxonomic framework.</title>
        <authorList>
            <person name="Bowman J.P."/>
        </authorList>
    </citation>
    <scope>NUCLEOTIDE SEQUENCE [LARGE SCALE GENOMIC DNA]</scope>
    <source>
        <strain evidence="13 14">QSSC 1-22</strain>
    </source>
</reference>
<dbReference type="EMBL" id="JAAGVY010000002">
    <property type="protein sequence ID" value="NEN22337.1"/>
    <property type="molecule type" value="Genomic_DNA"/>
</dbReference>
<evidence type="ECO:0000256" key="7">
    <source>
        <dbReference type="ARBA" id="ARBA00023284"/>
    </source>
</evidence>
<keyword evidence="14" id="KW-1185">Reference proteome</keyword>
<evidence type="ECO:0000256" key="4">
    <source>
        <dbReference type="ARBA" id="ARBA00022862"/>
    </source>
</evidence>
<comment type="caution">
    <text evidence="13">The sequence shown here is derived from an EMBL/GenBank/DDBJ whole genome shotgun (WGS) entry which is preliminary data.</text>
</comment>
<dbReference type="GO" id="GO:0005737">
    <property type="term" value="C:cytoplasm"/>
    <property type="evidence" value="ECO:0007669"/>
    <property type="project" value="TreeGrafter"/>
</dbReference>
<evidence type="ECO:0000256" key="11">
    <source>
        <dbReference type="ARBA" id="ARBA00049091"/>
    </source>
</evidence>
<evidence type="ECO:0000256" key="5">
    <source>
        <dbReference type="ARBA" id="ARBA00023002"/>
    </source>
</evidence>
<evidence type="ECO:0000256" key="10">
    <source>
        <dbReference type="ARBA" id="ARBA00042639"/>
    </source>
</evidence>
<keyword evidence="3" id="KW-0575">Peroxidase</keyword>
<dbReference type="InterPro" id="IPR013766">
    <property type="entry name" value="Thioredoxin_domain"/>
</dbReference>
<organism evidence="13 14">
    <name type="scientific">Cryomorpha ignava</name>
    <dbReference type="NCBI Taxonomy" id="101383"/>
    <lineage>
        <taxon>Bacteria</taxon>
        <taxon>Pseudomonadati</taxon>
        <taxon>Bacteroidota</taxon>
        <taxon>Flavobacteriia</taxon>
        <taxon>Flavobacteriales</taxon>
        <taxon>Cryomorphaceae</taxon>
        <taxon>Cryomorpha</taxon>
    </lineage>
</organism>
<dbReference type="InterPro" id="IPR000866">
    <property type="entry name" value="AhpC/TSA"/>
</dbReference>
<dbReference type="Gene3D" id="3.40.30.10">
    <property type="entry name" value="Glutaredoxin"/>
    <property type="match status" value="1"/>
</dbReference>
<dbReference type="InterPro" id="IPR036249">
    <property type="entry name" value="Thioredoxin-like_sf"/>
</dbReference>
<dbReference type="InterPro" id="IPR050924">
    <property type="entry name" value="Peroxiredoxin_BCP/PrxQ"/>
</dbReference>
<evidence type="ECO:0000256" key="1">
    <source>
        <dbReference type="ARBA" id="ARBA00003330"/>
    </source>
</evidence>
<evidence type="ECO:0000313" key="13">
    <source>
        <dbReference type="EMBL" id="NEN22337.1"/>
    </source>
</evidence>
<evidence type="ECO:0000256" key="8">
    <source>
        <dbReference type="ARBA" id="ARBA00032824"/>
    </source>
</evidence>
<dbReference type="PROSITE" id="PS51352">
    <property type="entry name" value="THIOREDOXIN_2"/>
    <property type="match status" value="1"/>
</dbReference>
<dbReference type="GO" id="GO:0045454">
    <property type="term" value="P:cell redox homeostasis"/>
    <property type="evidence" value="ECO:0007669"/>
    <property type="project" value="TreeGrafter"/>
</dbReference>
<dbReference type="GO" id="GO:0008379">
    <property type="term" value="F:thioredoxin peroxidase activity"/>
    <property type="evidence" value="ECO:0007669"/>
    <property type="project" value="TreeGrafter"/>
</dbReference>
<feature type="domain" description="Thioredoxin" evidence="12">
    <location>
        <begin position="88"/>
        <end position="257"/>
    </location>
</feature>
<name>A0A7K3WL17_9FLAO</name>
<accession>A0A7K3WL17</accession>
<evidence type="ECO:0000256" key="6">
    <source>
        <dbReference type="ARBA" id="ARBA00023157"/>
    </source>
</evidence>
<evidence type="ECO:0000259" key="12">
    <source>
        <dbReference type="PROSITE" id="PS51352"/>
    </source>
</evidence>
<proteinExistence type="inferred from homology"/>
<keyword evidence="6" id="KW-1015">Disulfide bond</keyword>
<sequence>MKYILLSSIVLSCVVISCSNEKEPRYTETNLQEKNKVAVEMDDNKQSLKSLLDAKKGAFELKADDNKKKIYKAGIDAVETSGILDKALNVGDIAPNFVLQNAMGKPVELYEFLKKGKVILTWYRGGWCPYCNLTLNELQSELPNFEANGANLIALTPELPDSSMSTAEKLNLEFEVLSDVGNKVAKEFNIVFKLTSDVADSYNKAFDMNGYNGDESNELPLPATYIINEDGRIIYAFLNADYRNRAEPSELTEILKK</sequence>
<keyword evidence="5" id="KW-0560">Oxidoreductase</keyword>
<comment type="function">
    <text evidence="1">Thiol-specific peroxidase that catalyzes the reduction of hydrogen peroxide and organic hydroperoxides to water and alcohols, respectively. Plays a role in cell protection against oxidative stress by detoxifying peroxides and as sensor of hydrogen peroxide-mediated signaling events.</text>
</comment>
<comment type="catalytic activity">
    <reaction evidence="11">
        <text>a hydroperoxide + [thioredoxin]-dithiol = an alcohol + [thioredoxin]-disulfide + H2O</text>
        <dbReference type="Rhea" id="RHEA:62620"/>
        <dbReference type="Rhea" id="RHEA-COMP:10698"/>
        <dbReference type="Rhea" id="RHEA-COMP:10700"/>
        <dbReference type="ChEBI" id="CHEBI:15377"/>
        <dbReference type="ChEBI" id="CHEBI:29950"/>
        <dbReference type="ChEBI" id="CHEBI:30879"/>
        <dbReference type="ChEBI" id="CHEBI:35924"/>
        <dbReference type="ChEBI" id="CHEBI:50058"/>
        <dbReference type="EC" id="1.11.1.24"/>
    </reaction>
</comment>
<dbReference type="PANTHER" id="PTHR42801">
    <property type="entry name" value="THIOREDOXIN-DEPENDENT PEROXIDE REDUCTASE"/>
    <property type="match status" value="1"/>
</dbReference>
<evidence type="ECO:0000256" key="3">
    <source>
        <dbReference type="ARBA" id="ARBA00022559"/>
    </source>
</evidence>
<gene>
    <name evidence="13" type="ORF">G3O08_02320</name>
</gene>
<evidence type="ECO:0000256" key="9">
    <source>
        <dbReference type="ARBA" id="ARBA00038489"/>
    </source>
</evidence>
<dbReference type="Pfam" id="PF00578">
    <property type="entry name" value="AhpC-TSA"/>
    <property type="match status" value="1"/>
</dbReference>
<protein>
    <recommendedName>
        <fullName evidence="2">thioredoxin-dependent peroxiredoxin</fullName>
        <ecNumber evidence="2">1.11.1.24</ecNumber>
    </recommendedName>
    <alternativeName>
        <fullName evidence="8">Thioredoxin peroxidase</fullName>
    </alternativeName>
    <alternativeName>
        <fullName evidence="10">Thioredoxin-dependent peroxiredoxin Bcp</fullName>
    </alternativeName>
</protein>